<dbReference type="InterPro" id="IPR020930">
    <property type="entry name" value="Ribosomal_uL5_bac-type"/>
</dbReference>
<evidence type="ECO:0000256" key="2">
    <source>
        <dbReference type="ARBA" id="ARBA00022884"/>
    </source>
</evidence>
<dbReference type="GO" id="GO:0022625">
    <property type="term" value="C:cytosolic large ribosomal subunit"/>
    <property type="evidence" value="ECO:0007669"/>
    <property type="project" value="TreeGrafter"/>
</dbReference>
<keyword evidence="3 5" id="KW-0689">Ribosomal protein</keyword>
<evidence type="ECO:0000256" key="1">
    <source>
        <dbReference type="ARBA" id="ARBA00022730"/>
    </source>
</evidence>
<comment type="similarity">
    <text evidence="5">Belongs to the bacterial ribosomal protein bL25 family. CTC subfamily.</text>
</comment>
<dbReference type="Gene3D" id="2.40.240.10">
    <property type="entry name" value="Ribosomal Protein L25, Chain P"/>
    <property type="match status" value="1"/>
</dbReference>
<dbReference type="PANTHER" id="PTHR33284:SF1">
    <property type="entry name" value="RIBOSOMAL PROTEIN L25_GLN-TRNA SYNTHETASE, ANTI-CODON-BINDING DOMAIN-CONTAINING PROTEIN"/>
    <property type="match status" value="1"/>
</dbReference>
<keyword evidence="1 5" id="KW-0699">rRNA-binding</keyword>
<dbReference type="Pfam" id="PF01386">
    <property type="entry name" value="Ribosomal_L25p"/>
    <property type="match status" value="1"/>
</dbReference>
<reference evidence="10" key="1">
    <citation type="submission" date="2017-09" db="EMBL/GenBank/DDBJ databases">
        <title>Depth-based differentiation of microbial function through sediment-hosted aquifers and enrichment of novel symbionts in the deep terrestrial subsurface.</title>
        <authorList>
            <person name="Probst A.J."/>
            <person name="Ladd B."/>
            <person name="Jarett J.K."/>
            <person name="Geller-Mcgrath D.E."/>
            <person name="Sieber C.M.K."/>
            <person name="Emerson J.B."/>
            <person name="Anantharaman K."/>
            <person name="Thomas B.C."/>
            <person name="Malmstrom R."/>
            <person name="Stieglmeier M."/>
            <person name="Klingl A."/>
            <person name="Woyke T."/>
            <person name="Ryan C.M."/>
            <person name="Banfield J.F."/>
        </authorList>
    </citation>
    <scope>NUCLEOTIDE SEQUENCE [LARGE SCALE GENOMIC DNA]</scope>
</reference>
<dbReference type="InterPro" id="IPR020057">
    <property type="entry name" value="Ribosomal_bL25_b-dom"/>
</dbReference>
<dbReference type="AlphaFoldDB" id="A0A2M7B8A8"/>
<evidence type="ECO:0000256" key="6">
    <source>
        <dbReference type="SAM" id="Coils"/>
    </source>
</evidence>
<dbReference type="Pfam" id="PF14693">
    <property type="entry name" value="Ribosomal_TL5_C"/>
    <property type="match status" value="1"/>
</dbReference>
<evidence type="ECO:0000313" key="10">
    <source>
        <dbReference type="Proteomes" id="UP000230131"/>
    </source>
</evidence>
<keyword evidence="6" id="KW-0175">Coiled coil</keyword>
<evidence type="ECO:0000256" key="4">
    <source>
        <dbReference type="ARBA" id="ARBA00023274"/>
    </source>
</evidence>
<feature type="coiled-coil region" evidence="6">
    <location>
        <begin position="190"/>
        <end position="217"/>
    </location>
</feature>
<dbReference type="InterPro" id="IPR029751">
    <property type="entry name" value="Ribosomal_L25_dom"/>
</dbReference>
<dbReference type="GO" id="GO:0006412">
    <property type="term" value="P:translation"/>
    <property type="evidence" value="ECO:0007669"/>
    <property type="project" value="UniProtKB-UniRule"/>
</dbReference>
<sequence length="222" mass="24938">MELIAQKRNIFGKSVSRLRKNGLIPAELYGHDIENIHLSLPRKEFSEVFKRAGENEIINLVIDDKKIPALIHETQVNSLTDEVIHVDLYQIKMTEKITVNVPLEFINDAPAVKEKDGVLVKAMHEIKIEALPGNLCHSIKVDLSSLDDIGKSIYVNNLFIPSEVKVLVDPKTVVATIAEKAKEEAAPAEEVKIEEIVTEAEEKRVKEEKEKAKAETINKSEE</sequence>
<dbReference type="PANTHER" id="PTHR33284">
    <property type="entry name" value="RIBOSOMAL PROTEIN L25/GLN-TRNA SYNTHETASE, ANTI-CODON-BINDING DOMAIN-CONTAINING PROTEIN"/>
    <property type="match status" value="1"/>
</dbReference>
<dbReference type="Gene3D" id="2.170.120.20">
    <property type="entry name" value="Ribosomal protein L25, beta domain"/>
    <property type="match status" value="1"/>
</dbReference>
<evidence type="ECO:0000259" key="7">
    <source>
        <dbReference type="Pfam" id="PF01386"/>
    </source>
</evidence>
<name>A0A2M7B8A8_9BACT</name>
<protein>
    <recommendedName>
        <fullName evidence="5">Large ribosomal subunit protein bL25</fullName>
    </recommendedName>
    <alternativeName>
        <fullName evidence="5">General stress protein CTC</fullName>
    </alternativeName>
</protein>
<dbReference type="CDD" id="cd00495">
    <property type="entry name" value="Ribosomal_L25_TL5_CTC"/>
    <property type="match status" value="1"/>
</dbReference>
<evidence type="ECO:0000259" key="8">
    <source>
        <dbReference type="Pfam" id="PF14693"/>
    </source>
</evidence>
<keyword evidence="2 5" id="KW-0694">RNA-binding</keyword>
<dbReference type="InterPro" id="IPR020056">
    <property type="entry name" value="Rbsml_bL25/Gln-tRNA_synth_N"/>
</dbReference>
<evidence type="ECO:0000256" key="5">
    <source>
        <dbReference type="HAMAP-Rule" id="MF_01334"/>
    </source>
</evidence>
<keyword evidence="4 5" id="KW-0687">Ribonucleoprotein</keyword>
<dbReference type="GO" id="GO:0008097">
    <property type="term" value="F:5S rRNA binding"/>
    <property type="evidence" value="ECO:0007669"/>
    <property type="project" value="InterPro"/>
</dbReference>
<feature type="domain" description="Large ribosomal subunit protein bL25 beta" evidence="8">
    <location>
        <begin position="96"/>
        <end position="179"/>
    </location>
</feature>
<comment type="caution">
    <text evidence="9">The sequence shown here is derived from an EMBL/GenBank/DDBJ whole genome shotgun (WGS) entry which is preliminary data.</text>
</comment>
<dbReference type="EMBL" id="PEVH01000010">
    <property type="protein sequence ID" value="PIU99342.1"/>
    <property type="molecule type" value="Genomic_DNA"/>
</dbReference>
<gene>
    <name evidence="5" type="primary">rplY</name>
    <name evidence="5" type="synonym">ctc</name>
    <name evidence="9" type="ORF">COS59_00285</name>
</gene>
<organism evidence="9 10">
    <name type="scientific">Candidatus Wolfebacteria bacterium CG03_land_8_20_14_0_80_36_15</name>
    <dbReference type="NCBI Taxonomy" id="1975067"/>
    <lineage>
        <taxon>Bacteria</taxon>
        <taxon>Candidatus Wolfeibacteriota</taxon>
    </lineage>
</organism>
<comment type="function">
    <text evidence="5">This is one of the proteins that binds to the 5S RNA in the ribosome where it forms part of the central protuberance.</text>
</comment>
<proteinExistence type="inferred from homology"/>
<evidence type="ECO:0000313" key="9">
    <source>
        <dbReference type="EMBL" id="PIU99342.1"/>
    </source>
</evidence>
<dbReference type="InterPro" id="IPR037121">
    <property type="entry name" value="Ribosomal_bL25_C"/>
</dbReference>
<dbReference type="Proteomes" id="UP000230131">
    <property type="component" value="Unassembled WGS sequence"/>
</dbReference>
<dbReference type="SUPFAM" id="SSF50715">
    <property type="entry name" value="Ribosomal protein L25-like"/>
    <property type="match status" value="1"/>
</dbReference>
<dbReference type="HAMAP" id="MF_01334">
    <property type="entry name" value="Ribosomal_bL25_CTC"/>
    <property type="match status" value="1"/>
</dbReference>
<dbReference type="GO" id="GO:0003735">
    <property type="term" value="F:structural constituent of ribosome"/>
    <property type="evidence" value="ECO:0007669"/>
    <property type="project" value="InterPro"/>
</dbReference>
<dbReference type="InterPro" id="IPR001021">
    <property type="entry name" value="Ribosomal_bL25_long"/>
</dbReference>
<feature type="domain" description="Large ribosomal subunit protein bL25 L25" evidence="7">
    <location>
        <begin position="4"/>
        <end position="88"/>
    </location>
</feature>
<evidence type="ECO:0000256" key="3">
    <source>
        <dbReference type="ARBA" id="ARBA00022980"/>
    </source>
</evidence>
<dbReference type="InterPro" id="IPR011035">
    <property type="entry name" value="Ribosomal_bL25/Gln-tRNA_synth"/>
</dbReference>
<comment type="subunit">
    <text evidence="5">Part of the 50S ribosomal subunit; part of the 5S rRNA/L5/L18/L25 subcomplex. Contacts the 5S rRNA. Binds to the 5S rRNA independently of L5 and L18.</text>
</comment>
<dbReference type="NCBIfam" id="TIGR00731">
    <property type="entry name" value="bL25_bact_ctc"/>
    <property type="match status" value="1"/>
</dbReference>
<accession>A0A2M7B8A8</accession>